<dbReference type="EMBL" id="JAACLJ010000008">
    <property type="protein sequence ID" value="KAF4582019.1"/>
    <property type="molecule type" value="Genomic_DNA"/>
</dbReference>
<evidence type="ECO:0000313" key="2">
    <source>
        <dbReference type="Proteomes" id="UP000562929"/>
    </source>
</evidence>
<dbReference type="Proteomes" id="UP000562929">
    <property type="component" value="Unassembled WGS sequence"/>
</dbReference>
<protein>
    <submittedName>
        <fullName evidence="1">Uncharacterized protein</fullName>
    </submittedName>
</protein>
<comment type="caution">
    <text evidence="1">The sequence shown here is derived from an EMBL/GenBank/DDBJ whole genome shotgun (WGS) entry which is preliminary data.</text>
</comment>
<keyword evidence="2" id="KW-1185">Reference proteome</keyword>
<organism evidence="1 2">
    <name type="scientific">Ophiocordyceps camponoti-floridani</name>
    <dbReference type="NCBI Taxonomy" id="2030778"/>
    <lineage>
        <taxon>Eukaryota</taxon>
        <taxon>Fungi</taxon>
        <taxon>Dikarya</taxon>
        <taxon>Ascomycota</taxon>
        <taxon>Pezizomycotina</taxon>
        <taxon>Sordariomycetes</taxon>
        <taxon>Hypocreomycetidae</taxon>
        <taxon>Hypocreales</taxon>
        <taxon>Ophiocordycipitaceae</taxon>
        <taxon>Ophiocordyceps</taxon>
    </lineage>
</organism>
<proteinExistence type="predicted"/>
<sequence length="137" mass="14833">MLVLGAGKGISRLRADTRCSQLESHVTSPQRHHCWLCCRERQLAQAPITISHRPTLVLTGHGPRRDEIEDQQPAGTGQLFLGVSRVPPLQRAPVFGLHARVAAAAADLDVTDGVGVPHPQRATGAESIFCAAKWHKL</sequence>
<name>A0A8H4Q1M9_9HYPO</name>
<evidence type="ECO:0000313" key="1">
    <source>
        <dbReference type="EMBL" id="KAF4582019.1"/>
    </source>
</evidence>
<gene>
    <name evidence="1" type="ORF">GQ602_006643</name>
</gene>
<accession>A0A8H4Q1M9</accession>
<reference evidence="1 2" key="1">
    <citation type="journal article" date="2020" name="G3 (Bethesda)">
        <title>Genetic Underpinnings of Host Manipulation by Ophiocordyceps as Revealed by Comparative Transcriptomics.</title>
        <authorList>
            <person name="Will I."/>
            <person name="Das B."/>
            <person name="Trinh T."/>
            <person name="Brachmann A."/>
            <person name="Ohm R.A."/>
            <person name="de Bekker C."/>
        </authorList>
    </citation>
    <scope>NUCLEOTIDE SEQUENCE [LARGE SCALE GENOMIC DNA]</scope>
    <source>
        <strain evidence="1 2">EC05</strain>
    </source>
</reference>
<dbReference type="AlphaFoldDB" id="A0A8H4Q1M9"/>